<sequence>MGKIIPQARPEVLRGPPRPYLLLLCVLLPGPATDFTSIGGFRRVSGCSDLMRPFRSSFF</sequence>
<dbReference type="Proteomes" id="UP000018680">
    <property type="component" value="Chromosome"/>
</dbReference>
<protein>
    <submittedName>
        <fullName evidence="1">Uncharacterized protein</fullName>
    </submittedName>
</protein>
<dbReference type="AlphaFoldDB" id="V5WET5"/>
<dbReference type="HOGENOM" id="CLU_2958081_0_0_12"/>
<organism evidence="1 2">
    <name type="scientific">Salinispira pacifica</name>
    <dbReference type="NCBI Taxonomy" id="1307761"/>
    <lineage>
        <taxon>Bacteria</taxon>
        <taxon>Pseudomonadati</taxon>
        <taxon>Spirochaetota</taxon>
        <taxon>Spirochaetia</taxon>
        <taxon>Spirochaetales</taxon>
        <taxon>Spirochaetaceae</taxon>
        <taxon>Salinispira</taxon>
    </lineage>
</organism>
<proteinExistence type="predicted"/>
<evidence type="ECO:0000313" key="1">
    <source>
        <dbReference type="EMBL" id="AHC14044.1"/>
    </source>
</evidence>
<keyword evidence="2" id="KW-1185">Reference proteome</keyword>
<dbReference type="KEGG" id="slr:L21SP2_0615"/>
<reference evidence="1 2" key="1">
    <citation type="journal article" date="2015" name="Stand. Genomic Sci.">
        <title>Complete genome sequence and description of Salinispira pacifica gen. nov., sp. nov., a novel spirochaete isolated form a hypersaline microbial mat.</title>
        <authorList>
            <person name="Ben Hania W."/>
            <person name="Joseph M."/>
            <person name="Schumann P."/>
            <person name="Bunk B."/>
            <person name="Fiebig A."/>
            <person name="Sproer C."/>
            <person name="Klenk H.P."/>
            <person name="Fardeau M.L."/>
            <person name="Spring S."/>
        </authorList>
    </citation>
    <scope>NUCLEOTIDE SEQUENCE [LARGE SCALE GENOMIC DNA]</scope>
    <source>
        <strain evidence="1 2">L21-RPul-D2</strain>
    </source>
</reference>
<name>V5WET5_9SPIO</name>
<dbReference type="EMBL" id="CP006939">
    <property type="protein sequence ID" value="AHC14044.1"/>
    <property type="molecule type" value="Genomic_DNA"/>
</dbReference>
<gene>
    <name evidence="1" type="ORF">L21SP2_0615</name>
</gene>
<accession>V5WET5</accession>
<evidence type="ECO:0000313" key="2">
    <source>
        <dbReference type="Proteomes" id="UP000018680"/>
    </source>
</evidence>